<evidence type="ECO:0008006" key="3">
    <source>
        <dbReference type="Google" id="ProtNLM"/>
    </source>
</evidence>
<evidence type="ECO:0000313" key="1">
    <source>
        <dbReference type="EMBL" id="BDZ39240.1"/>
    </source>
</evidence>
<sequence>MRIDVDKGKIEIGEQASSADFKNGRTKPVTTLEPETAALYGDKIGRYIQDSTLTPDFPETAGIVRAWWAEAFATPIDGVVSFDPVALGYLLKATGPAEVPDETVEVLGRTIHVLKQPLTLTADNAVAFLLKDVYDQYTIPAQQDAVFALSTHAIFDALTSGKAEPKALLESLTRAVDEGRLMYQPSDDEQAKLIGESRLSGRMPTSNADTTMVGAYVNDFTEGKLDYYLQLDMAATSTQCSAPEKPTFEVSATITNTLDDQQAADLPRYVAPARYFKKGVIATNLVVYGPVGATVTKVLVDGKEVKATAKPHLGRNAVMVPLQNKPGQKHALTVQYEGAAGEYGPFEVRHTPMVRQTPVSIDAPGCMTTD</sequence>
<reference evidence="2" key="1">
    <citation type="journal article" date="2019" name="Int. J. Syst. Evol. Microbiol.">
        <title>The Global Catalogue of Microorganisms (GCM) 10K type strain sequencing project: providing services to taxonomists for standard genome sequencing and annotation.</title>
        <authorList>
            <consortium name="The Broad Institute Genomics Platform"/>
            <consortium name="The Broad Institute Genome Sequencing Center for Infectious Disease"/>
            <person name="Wu L."/>
            <person name="Ma J."/>
        </authorList>
    </citation>
    <scope>NUCLEOTIDE SEQUENCE [LARGE SCALE GENOMIC DNA]</scope>
    <source>
        <strain evidence="2">NBRC 106310</strain>
    </source>
</reference>
<gene>
    <name evidence="1" type="ORF">GCM10025863_18540</name>
</gene>
<keyword evidence="2" id="KW-1185">Reference proteome</keyword>
<dbReference type="Proteomes" id="UP001321543">
    <property type="component" value="Chromosome"/>
</dbReference>
<protein>
    <recommendedName>
        <fullName evidence="3">Bacterial Ig-like domain-containing protein</fullName>
    </recommendedName>
</protein>
<name>A0ABM8FU86_9MICO</name>
<proteinExistence type="predicted"/>
<dbReference type="RefSeq" id="WP_286299229.1">
    <property type="nucleotide sequence ID" value="NZ_AP027728.1"/>
</dbReference>
<dbReference type="EMBL" id="AP027728">
    <property type="protein sequence ID" value="BDZ39240.1"/>
    <property type="molecule type" value="Genomic_DNA"/>
</dbReference>
<evidence type="ECO:0000313" key="2">
    <source>
        <dbReference type="Proteomes" id="UP001321543"/>
    </source>
</evidence>
<dbReference type="Pfam" id="PF13196">
    <property type="entry name" value="DUF4012"/>
    <property type="match status" value="1"/>
</dbReference>
<accession>A0ABM8FU86</accession>
<organism evidence="1 2">
    <name type="scientific">Microbacterium suwonense</name>
    <dbReference type="NCBI Taxonomy" id="683047"/>
    <lineage>
        <taxon>Bacteria</taxon>
        <taxon>Bacillati</taxon>
        <taxon>Actinomycetota</taxon>
        <taxon>Actinomycetes</taxon>
        <taxon>Micrococcales</taxon>
        <taxon>Microbacteriaceae</taxon>
        <taxon>Microbacterium</taxon>
    </lineage>
</organism>
<dbReference type="InterPro" id="IPR025101">
    <property type="entry name" value="DUF4012"/>
</dbReference>